<dbReference type="Proteomes" id="UP000220246">
    <property type="component" value="Unassembled WGS sequence"/>
</dbReference>
<evidence type="ECO:0000313" key="6">
    <source>
        <dbReference type="Proteomes" id="UP000220246"/>
    </source>
</evidence>
<dbReference type="PANTHER" id="PTHR46847:SF2">
    <property type="entry name" value="ABC TRANSPORTER SUGAR-BINDING PROTEIN"/>
    <property type="match status" value="1"/>
</dbReference>
<dbReference type="AlphaFoldDB" id="A0A2A7UVL9"/>
<comment type="caution">
    <text evidence="5">The sequence shown here is derived from an EMBL/GenBank/DDBJ whole genome shotgun (WGS) entry which is preliminary data.</text>
</comment>
<dbReference type="SUPFAM" id="SSF53822">
    <property type="entry name" value="Periplasmic binding protein-like I"/>
    <property type="match status" value="1"/>
</dbReference>
<dbReference type="RefSeq" id="WP_066534558.1">
    <property type="nucleotide sequence ID" value="NZ_PDEA01000001.1"/>
</dbReference>
<comment type="subcellular location">
    <subcellularLocation>
        <location evidence="1">Cell envelope</location>
    </subcellularLocation>
</comment>
<sequence>MALLLGVATGAAAQRVTFINPGKSSEGYWVTVSQVMQQSARSLGMELEILYAERNRLMPITLAKEIAQRPARSKPDYLVVTNDYSVGPEILRSLEGAGIPVFMVFSGIPEDLHAQTGRPRERYPFWLGSMEPRAEDAGYMTARALIQKARAMPQLRGADGKLHFMAVAGDRSTTASAARNRGMLRAVQEAKEVVFTQQVYGEWLRERAHEQAKVLYQRYPDARLVWAGSDQMAFGAMEAWRQQGGVPGKDALFSAINTSQEALDARRRGELTALAGGHFLAGAWALVMLYDHFRGIDFASEGLELHYPMFMLLNETNIPAFESRFAQVQTRVDFKAFSKFHQPKLKRYDFDIGRLLR</sequence>
<organism evidence="5 6">
    <name type="scientific">Comamonas terrigena</name>
    <dbReference type="NCBI Taxonomy" id="32013"/>
    <lineage>
        <taxon>Bacteria</taxon>
        <taxon>Pseudomonadati</taxon>
        <taxon>Pseudomonadota</taxon>
        <taxon>Betaproteobacteria</taxon>
        <taxon>Burkholderiales</taxon>
        <taxon>Comamonadaceae</taxon>
        <taxon>Comamonas</taxon>
    </lineage>
</organism>
<keyword evidence="6" id="KW-1185">Reference proteome</keyword>
<evidence type="ECO:0000259" key="4">
    <source>
        <dbReference type="Pfam" id="PF13407"/>
    </source>
</evidence>
<dbReference type="InterPro" id="IPR028082">
    <property type="entry name" value="Peripla_BP_I"/>
</dbReference>
<dbReference type="Gene3D" id="3.40.50.2300">
    <property type="match status" value="2"/>
</dbReference>
<comment type="similarity">
    <text evidence="2">Belongs to the bacterial solute-binding protein 2 family.</text>
</comment>
<dbReference type="EMBL" id="PDEA01000001">
    <property type="protein sequence ID" value="PEH89246.1"/>
    <property type="molecule type" value="Genomic_DNA"/>
</dbReference>
<reference evidence="6" key="1">
    <citation type="submission" date="2017-09" db="EMBL/GenBank/DDBJ databases">
        <title>FDA dAtabase for Regulatory Grade micrObial Sequences (FDA-ARGOS): Supporting development and validation of Infectious Disease Dx tests.</title>
        <authorList>
            <person name="Minogue T."/>
            <person name="Wolcott M."/>
            <person name="Wasieloski L."/>
            <person name="Aguilar W."/>
            <person name="Moore D."/>
            <person name="Tallon L."/>
            <person name="Sadzewicz L."/>
            <person name="Ott S."/>
            <person name="Zhao X."/>
            <person name="Nagaraj S."/>
            <person name="Vavikolanu K."/>
            <person name="Aluvathingal J."/>
            <person name="Nadendla S."/>
            <person name="Sichtig H."/>
        </authorList>
    </citation>
    <scope>NUCLEOTIDE SEQUENCE [LARGE SCALE GENOMIC DNA]</scope>
    <source>
        <strain evidence="6">FDAARGOS_394</strain>
    </source>
</reference>
<dbReference type="PANTHER" id="PTHR46847">
    <property type="entry name" value="D-ALLOSE-BINDING PERIPLASMIC PROTEIN-RELATED"/>
    <property type="match status" value="1"/>
</dbReference>
<dbReference type="CDD" id="cd06324">
    <property type="entry name" value="PBP1_ABC_sugar_binding-like"/>
    <property type="match status" value="1"/>
</dbReference>
<dbReference type="Pfam" id="PF13407">
    <property type="entry name" value="Peripla_BP_4"/>
    <property type="match status" value="1"/>
</dbReference>
<dbReference type="OrthoDB" id="9814427at2"/>
<dbReference type="InterPro" id="IPR025997">
    <property type="entry name" value="SBP_2_dom"/>
</dbReference>
<dbReference type="GO" id="GO:0030246">
    <property type="term" value="F:carbohydrate binding"/>
    <property type="evidence" value="ECO:0007669"/>
    <property type="project" value="UniProtKB-ARBA"/>
</dbReference>
<proteinExistence type="inferred from homology"/>
<dbReference type="GeneID" id="80801363"/>
<accession>A0A2A7UVL9</accession>
<gene>
    <name evidence="5" type="ORF">CRM82_12140</name>
</gene>
<keyword evidence="3" id="KW-0732">Signal</keyword>
<evidence type="ECO:0000256" key="2">
    <source>
        <dbReference type="ARBA" id="ARBA00007639"/>
    </source>
</evidence>
<name>A0A2A7UVL9_COMTR</name>
<evidence type="ECO:0000256" key="3">
    <source>
        <dbReference type="ARBA" id="ARBA00022729"/>
    </source>
</evidence>
<dbReference type="GO" id="GO:0030313">
    <property type="term" value="C:cell envelope"/>
    <property type="evidence" value="ECO:0007669"/>
    <property type="project" value="UniProtKB-SubCell"/>
</dbReference>
<feature type="domain" description="Periplasmic binding protein" evidence="4">
    <location>
        <begin position="17"/>
        <end position="295"/>
    </location>
</feature>
<protein>
    <submittedName>
        <fullName evidence="5">Sugar ABC transporter substrate-binding protein</fullName>
    </submittedName>
</protein>
<evidence type="ECO:0000256" key="1">
    <source>
        <dbReference type="ARBA" id="ARBA00004196"/>
    </source>
</evidence>
<evidence type="ECO:0000313" key="5">
    <source>
        <dbReference type="EMBL" id="PEH89246.1"/>
    </source>
</evidence>
<dbReference type="STRING" id="1219032.GCA_001515545_01272"/>